<keyword evidence="1" id="KW-0472">Membrane</keyword>
<dbReference type="InterPro" id="IPR032834">
    <property type="entry name" value="NatK-like_C"/>
</dbReference>
<feature type="transmembrane region" description="Helical" evidence="1">
    <location>
        <begin position="46"/>
        <end position="70"/>
    </location>
</feature>
<dbReference type="Pfam" id="PF14501">
    <property type="entry name" value="HATPase_c_5"/>
    <property type="match status" value="1"/>
</dbReference>
<feature type="transmembrane region" description="Helical" evidence="1">
    <location>
        <begin position="172"/>
        <end position="189"/>
    </location>
</feature>
<protein>
    <recommendedName>
        <fullName evidence="2">Sensor histidine kinase NatK-like C-terminal domain-containing protein</fullName>
    </recommendedName>
</protein>
<evidence type="ECO:0000313" key="3">
    <source>
        <dbReference type="EMBL" id="GAA0202259.1"/>
    </source>
</evidence>
<dbReference type="Gene3D" id="3.30.565.10">
    <property type="entry name" value="Histidine kinase-like ATPase, C-terminal domain"/>
    <property type="match status" value="1"/>
</dbReference>
<sequence>MLEHSLTIVVSTFLFTVTMLPSVYLRYLPFRPVLSDETRSSLLHGYAIIFFCENSLILLLIFSDLLPYTMDTYKRIYFFAGYAPYFALNLALIRPYWAQHAFILGIQQILATTTGTCAAIITLFLVGIAHFFDYVYLFFLLYLTLYLLTFPLVLPFFRQIFLRFSSVSTERFWLYIAPLPFLVFYRETFHSVGDKVVALDFFISRLLFAAAGIVIGLVAWRGLEHILQQAAMTERSLALLRRMNSFRAYTRSLQEKQARLAIVRHDLRHNAKMLADLIARGEDETAIQLVRSLNHQIDATSVEHFAENPMVDSALAVYVRQARAKKIPIDVKIDTPPAFTGDLDFSLLLCNLLENAIHAEEREAENARGIRVRARTAGGSIFLSIENRCSISVRLSANGLPRRESYAAEHGYGTRSIEIFAKKYHAEFFTEQKDGYFRFLIQIPLNQGSENHS</sequence>
<feature type="transmembrane region" description="Helical" evidence="1">
    <location>
        <begin position="138"/>
        <end position="160"/>
    </location>
</feature>
<dbReference type="EMBL" id="BAAACR010000002">
    <property type="protein sequence ID" value="GAA0202259.1"/>
    <property type="molecule type" value="Genomic_DNA"/>
</dbReference>
<gene>
    <name evidence="3" type="ORF">GCM10008919_01970</name>
</gene>
<feature type="transmembrane region" description="Helical" evidence="1">
    <location>
        <begin position="76"/>
        <end position="97"/>
    </location>
</feature>
<name>A0ABN0SVG9_9FIRM</name>
<reference evidence="3 4" key="1">
    <citation type="journal article" date="2019" name="Int. J. Syst. Evol. Microbiol.">
        <title>The Global Catalogue of Microorganisms (GCM) 10K type strain sequencing project: providing services to taxonomists for standard genome sequencing and annotation.</title>
        <authorList>
            <consortium name="The Broad Institute Genomics Platform"/>
            <consortium name="The Broad Institute Genome Sequencing Center for Infectious Disease"/>
            <person name="Wu L."/>
            <person name="Ma J."/>
        </authorList>
    </citation>
    <scope>NUCLEOTIDE SEQUENCE [LARGE SCALE GENOMIC DNA]</scope>
    <source>
        <strain evidence="3 4">JCM 8542</strain>
    </source>
</reference>
<feature type="transmembrane region" description="Helical" evidence="1">
    <location>
        <begin position="201"/>
        <end position="220"/>
    </location>
</feature>
<organism evidence="3 4">
    <name type="scientific">Selenomonas dianae</name>
    <dbReference type="NCBI Taxonomy" id="135079"/>
    <lineage>
        <taxon>Bacteria</taxon>
        <taxon>Bacillati</taxon>
        <taxon>Bacillota</taxon>
        <taxon>Negativicutes</taxon>
        <taxon>Selenomonadales</taxon>
        <taxon>Selenomonadaceae</taxon>
        <taxon>Selenomonas</taxon>
    </lineage>
</organism>
<proteinExistence type="predicted"/>
<evidence type="ECO:0000313" key="4">
    <source>
        <dbReference type="Proteomes" id="UP001500399"/>
    </source>
</evidence>
<evidence type="ECO:0000256" key="1">
    <source>
        <dbReference type="SAM" id="Phobius"/>
    </source>
</evidence>
<feature type="transmembrane region" description="Helical" evidence="1">
    <location>
        <begin position="109"/>
        <end position="132"/>
    </location>
</feature>
<evidence type="ECO:0000259" key="2">
    <source>
        <dbReference type="Pfam" id="PF14501"/>
    </source>
</evidence>
<dbReference type="InterPro" id="IPR036890">
    <property type="entry name" value="HATPase_C_sf"/>
</dbReference>
<keyword evidence="1" id="KW-1133">Transmembrane helix</keyword>
<accession>A0ABN0SVG9</accession>
<keyword evidence="1" id="KW-0812">Transmembrane</keyword>
<feature type="domain" description="Sensor histidine kinase NatK-like C-terminal" evidence="2">
    <location>
        <begin position="343"/>
        <end position="444"/>
    </location>
</feature>
<feature type="transmembrane region" description="Helical" evidence="1">
    <location>
        <begin position="6"/>
        <end position="25"/>
    </location>
</feature>
<keyword evidence="4" id="KW-1185">Reference proteome</keyword>
<dbReference type="SUPFAM" id="SSF55874">
    <property type="entry name" value="ATPase domain of HSP90 chaperone/DNA topoisomerase II/histidine kinase"/>
    <property type="match status" value="1"/>
</dbReference>
<dbReference type="Proteomes" id="UP001500399">
    <property type="component" value="Unassembled WGS sequence"/>
</dbReference>
<comment type="caution">
    <text evidence="3">The sequence shown here is derived from an EMBL/GenBank/DDBJ whole genome shotgun (WGS) entry which is preliminary data.</text>
</comment>
<dbReference type="RefSeq" id="WP_304987611.1">
    <property type="nucleotide sequence ID" value="NZ_BAAACR010000002.1"/>
</dbReference>